<dbReference type="EMBL" id="UINC01064014">
    <property type="protein sequence ID" value="SVB92258.1"/>
    <property type="molecule type" value="Genomic_DNA"/>
</dbReference>
<dbReference type="AlphaFoldDB" id="A0A382HY84"/>
<evidence type="ECO:0008006" key="3">
    <source>
        <dbReference type="Google" id="ProtNLM"/>
    </source>
</evidence>
<feature type="region of interest" description="Disordered" evidence="1">
    <location>
        <begin position="19"/>
        <end position="42"/>
    </location>
</feature>
<dbReference type="Gene3D" id="1.20.5.320">
    <property type="entry name" value="6-Phosphogluconate Dehydrogenase, domain 3"/>
    <property type="match status" value="1"/>
</dbReference>
<feature type="non-terminal residue" evidence="2">
    <location>
        <position position="82"/>
    </location>
</feature>
<evidence type="ECO:0000313" key="2">
    <source>
        <dbReference type="EMBL" id="SVB92258.1"/>
    </source>
</evidence>
<evidence type="ECO:0000256" key="1">
    <source>
        <dbReference type="SAM" id="MobiDB-lite"/>
    </source>
</evidence>
<name>A0A382HY84_9ZZZZ</name>
<accession>A0A382HY84</accession>
<sequence>MIFYGILYIGCAGQVGTPGPKGDIGPPGAKGNPGPRGPAGKSVTPDMLKRLDNMLAKQNAPDESIVGSVAYSFGIAPRITGF</sequence>
<reference evidence="2" key="1">
    <citation type="submission" date="2018-05" db="EMBL/GenBank/DDBJ databases">
        <authorList>
            <person name="Lanie J.A."/>
            <person name="Ng W.-L."/>
            <person name="Kazmierczak K.M."/>
            <person name="Andrzejewski T.M."/>
            <person name="Davidsen T.M."/>
            <person name="Wayne K.J."/>
            <person name="Tettelin H."/>
            <person name="Glass J.I."/>
            <person name="Rusch D."/>
            <person name="Podicherti R."/>
            <person name="Tsui H.-C.T."/>
            <person name="Winkler M.E."/>
        </authorList>
    </citation>
    <scope>NUCLEOTIDE SEQUENCE</scope>
</reference>
<gene>
    <name evidence="2" type="ORF">METZ01_LOCUS245112</name>
</gene>
<proteinExistence type="predicted"/>
<protein>
    <recommendedName>
        <fullName evidence="3">Collagen-like protein</fullName>
    </recommendedName>
</protein>
<organism evidence="2">
    <name type="scientific">marine metagenome</name>
    <dbReference type="NCBI Taxonomy" id="408172"/>
    <lineage>
        <taxon>unclassified sequences</taxon>
        <taxon>metagenomes</taxon>
        <taxon>ecological metagenomes</taxon>
    </lineage>
</organism>